<accession>A0ACB7YSG6</accession>
<proteinExistence type="predicted"/>
<keyword evidence="2" id="KW-1185">Reference proteome</keyword>
<organism evidence="1 2">
    <name type="scientific">Vaccinium darrowii</name>
    <dbReference type="NCBI Taxonomy" id="229202"/>
    <lineage>
        <taxon>Eukaryota</taxon>
        <taxon>Viridiplantae</taxon>
        <taxon>Streptophyta</taxon>
        <taxon>Embryophyta</taxon>
        <taxon>Tracheophyta</taxon>
        <taxon>Spermatophyta</taxon>
        <taxon>Magnoliopsida</taxon>
        <taxon>eudicotyledons</taxon>
        <taxon>Gunneridae</taxon>
        <taxon>Pentapetalae</taxon>
        <taxon>asterids</taxon>
        <taxon>Ericales</taxon>
        <taxon>Ericaceae</taxon>
        <taxon>Vaccinioideae</taxon>
        <taxon>Vaccinieae</taxon>
        <taxon>Vaccinium</taxon>
    </lineage>
</organism>
<sequence>MILPSSFDQHRYIEGDSIWVSIGATRPRRCGAILSVRTVSGRSSVTTLSCFGTLRLARSPVVVIPMMTCFKMMPMAPPPPNNRISGLSLSP</sequence>
<name>A0ACB7YSG6_9ERIC</name>
<evidence type="ECO:0000313" key="1">
    <source>
        <dbReference type="EMBL" id="KAH7856607.1"/>
    </source>
</evidence>
<dbReference type="EMBL" id="CM037153">
    <property type="protein sequence ID" value="KAH7856607.1"/>
    <property type="molecule type" value="Genomic_DNA"/>
</dbReference>
<protein>
    <submittedName>
        <fullName evidence="1">Uncharacterized protein</fullName>
    </submittedName>
</protein>
<reference evidence="1 2" key="1">
    <citation type="journal article" date="2021" name="Hortic Res">
        <title>High-quality reference genome and annotation aids understanding of berry development for evergreen blueberry (Vaccinium darrowii).</title>
        <authorList>
            <person name="Yu J."/>
            <person name="Hulse-Kemp A.M."/>
            <person name="Babiker E."/>
            <person name="Staton M."/>
        </authorList>
    </citation>
    <scope>NUCLEOTIDE SEQUENCE [LARGE SCALE GENOMIC DNA]</scope>
    <source>
        <strain evidence="2">cv. NJ 8807/NJ 8810</strain>
        <tissue evidence="1">Young leaf</tissue>
    </source>
</reference>
<evidence type="ECO:0000313" key="2">
    <source>
        <dbReference type="Proteomes" id="UP000828048"/>
    </source>
</evidence>
<comment type="caution">
    <text evidence="1">The sequence shown here is derived from an EMBL/GenBank/DDBJ whole genome shotgun (WGS) entry which is preliminary data.</text>
</comment>
<gene>
    <name evidence="1" type="ORF">Vadar_003459</name>
</gene>
<dbReference type="Proteomes" id="UP000828048">
    <property type="component" value="Chromosome 3"/>
</dbReference>